<reference evidence="2 3" key="1">
    <citation type="submission" date="2022-04" db="EMBL/GenBank/DDBJ databases">
        <title>Halobacillus sp. isolated from saltern.</title>
        <authorList>
            <person name="Won M."/>
            <person name="Lee C.-M."/>
            <person name="Woen H.-Y."/>
            <person name="Kwon S.-W."/>
        </authorList>
    </citation>
    <scope>NUCLEOTIDE SEQUENCE [LARGE SCALE GENOMIC DNA]</scope>
    <source>
        <strain evidence="2 3">SSBR10-3</strain>
    </source>
</reference>
<gene>
    <name evidence="2" type="ORF">MUN89_10320</name>
</gene>
<organism evidence="2 3">
    <name type="scientific">Halobacillus salinarum</name>
    <dbReference type="NCBI Taxonomy" id="2932257"/>
    <lineage>
        <taxon>Bacteria</taxon>
        <taxon>Bacillati</taxon>
        <taxon>Bacillota</taxon>
        <taxon>Bacilli</taxon>
        <taxon>Bacillales</taxon>
        <taxon>Bacillaceae</taxon>
        <taxon>Halobacillus</taxon>
    </lineage>
</organism>
<evidence type="ECO:0000313" key="2">
    <source>
        <dbReference type="EMBL" id="UOQ46263.1"/>
    </source>
</evidence>
<dbReference type="EMBL" id="CP095073">
    <property type="protein sequence ID" value="UOQ46263.1"/>
    <property type="molecule type" value="Genomic_DNA"/>
</dbReference>
<accession>A0ABY4EQW2</accession>
<dbReference type="Gene3D" id="3.90.1200.10">
    <property type="match status" value="1"/>
</dbReference>
<feature type="domain" description="Aminoglycoside phosphotransferase" evidence="1">
    <location>
        <begin position="37"/>
        <end position="251"/>
    </location>
</feature>
<protein>
    <submittedName>
        <fullName evidence="2">Aminoglycoside phosphotransferase family protein</fullName>
    </submittedName>
</protein>
<sequence>MKTDHREGDSYTDRLFHWLQYKHDIPITIETVIKPKVFQVNMNGRKLLLKGYRRAPILQQQLDFFKEWTNASQMASCPIPFPDHTFTKSKLGCEWGLFEWLEGRHADFRSHSDRKQAGRLVKLFHRTTEGITALSIPRDPLYVKWERRLEQFKETKSAFSHYQKSNIFHEIVTVTDKQLNYFADHNWGEIEERAWENHDWLHGDLAHHNFIVDENNHMKLIDFDLLHNGPRLYDEIQLAHRFLPYLEDQRRTLLNYFRHSENNNLWLEGVLVPADLLREWLYGYKRCRAGEGSLAVHINKLEIAWEQRKMFVRYAENMLK</sequence>
<evidence type="ECO:0000313" key="3">
    <source>
        <dbReference type="Proteomes" id="UP000831787"/>
    </source>
</evidence>
<evidence type="ECO:0000259" key="1">
    <source>
        <dbReference type="Pfam" id="PF01636"/>
    </source>
</evidence>
<proteinExistence type="predicted"/>
<dbReference type="Pfam" id="PF01636">
    <property type="entry name" value="APH"/>
    <property type="match status" value="1"/>
</dbReference>
<dbReference type="RefSeq" id="WP_244713354.1">
    <property type="nucleotide sequence ID" value="NZ_CP095073.1"/>
</dbReference>
<dbReference type="InterPro" id="IPR002575">
    <property type="entry name" value="Aminoglycoside_PTrfase"/>
</dbReference>
<dbReference type="Proteomes" id="UP000831787">
    <property type="component" value="Chromosome"/>
</dbReference>
<dbReference type="InterPro" id="IPR011009">
    <property type="entry name" value="Kinase-like_dom_sf"/>
</dbReference>
<dbReference type="SUPFAM" id="SSF56112">
    <property type="entry name" value="Protein kinase-like (PK-like)"/>
    <property type="match status" value="1"/>
</dbReference>
<name>A0ABY4EQW2_9BACI</name>
<keyword evidence="3" id="KW-1185">Reference proteome</keyword>